<protein>
    <recommendedName>
        <fullName evidence="4">Malate dehydrogenase</fullName>
    </recommendedName>
</protein>
<evidence type="ECO:0000256" key="1">
    <source>
        <dbReference type="SAM" id="SignalP"/>
    </source>
</evidence>
<dbReference type="Pfam" id="PF11937">
    <property type="entry name" value="DUF3455"/>
    <property type="match status" value="1"/>
</dbReference>
<dbReference type="PANTHER" id="PTHR35567:SF1">
    <property type="entry name" value="CONSERVED FUNGAL PROTEIN (AFU_ORTHOLOGUE AFUA_1G14230)"/>
    <property type="match status" value="1"/>
</dbReference>
<comment type="caution">
    <text evidence="2">The sequence shown here is derived from an EMBL/GenBank/DDBJ whole genome shotgun (WGS) entry which is preliminary data.</text>
</comment>
<keyword evidence="1" id="KW-0732">Signal</keyword>
<gene>
    <name evidence="2" type="ORF">P8C59_006658</name>
</gene>
<keyword evidence="3" id="KW-1185">Reference proteome</keyword>
<dbReference type="InterPro" id="IPR021851">
    <property type="entry name" value="DUF3455"/>
</dbReference>
<evidence type="ECO:0000313" key="3">
    <source>
        <dbReference type="Proteomes" id="UP001217918"/>
    </source>
</evidence>
<dbReference type="Proteomes" id="UP001217918">
    <property type="component" value="Unassembled WGS sequence"/>
</dbReference>
<evidence type="ECO:0008006" key="4">
    <source>
        <dbReference type="Google" id="ProtNLM"/>
    </source>
</evidence>
<reference evidence="2" key="1">
    <citation type="journal article" date="2023" name="Mol. Plant Microbe Interact.">
        <title>Elucidating the Obligate Nature and Biological Capacity of an Invasive Fungal Corn Pathogen.</title>
        <authorList>
            <person name="MacCready J.S."/>
            <person name="Roggenkamp E.M."/>
            <person name="Gdanetz K."/>
            <person name="Chilvers M.I."/>
        </authorList>
    </citation>
    <scope>NUCLEOTIDE SEQUENCE</scope>
    <source>
        <strain evidence="2">PM02</strain>
    </source>
</reference>
<accession>A0AAD9I761</accession>
<sequence>MLGSIILALAALGAGALAAPVTPNLDVAAGTPGGMDALSEYFNLLASKVQQSRTMAVAPVCDMAHAVIALGGAAGSLPAPSAGLTLKHVAIGRGTQNYTCDTSAPRAAPIATGALATLFNASCVAATDPDLLDLLPRVALQFDLSSGGPGPAAAAGPPLPPSDLAISGHHYFASATTPFFDLDAAGLRLGTAPCLKNNSMAAPPGAPPGRHAEPAVAWLKLLARPGATGRLQEVYRVNTAGGSPPATCAGMPPAFEVQYSAQYWFYQD</sequence>
<dbReference type="PANTHER" id="PTHR35567">
    <property type="entry name" value="MALATE DEHYDROGENASE (AFU_ORTHOLOGUE AFUA_2G13800)"/>
    <property type="match status" value="1"/>
</dbReference>
<evidence type="ECO:0000313" key="2">
    <source>
        <dbReference type="EMBL" id="KAK2072296.1"/>
    </source>
</evidence>
<feature type="signal peptide" evidence="1">
    <location>
        <begin position="1"/>
        <end position="18"/>
    </location>
</feature>
<proteinExistence type="predicted"/>
<dbReference type="EMBL" id="JAQQPM010000006">
    <property type="protein sequence ID" value="KAK2072296.1"/>
    <property type="molecule type" value="Genomic_DNA"/>
</dbReference>
<dbReference type="AlphaFoldDB" id="A0AAD9I761"/>
<organism evidence="2 3">
    <name type="scientific">Phyllachora maydis</name>
    <dbReference type="NCBI Taxonomy" id="1825666"/>
    <lineage>
        <taxon>Eukaryota</taxon>
        <taxon>Fungi</taxon>
        <taxon>Dikarya</taxon>
        <taxon>Ascomycota</taxon>
        <taxon>Pezizomycotina</taxon>
        <taxon>Sordariomycetes</taxon>
        <taxon>Sordariomycetidae</taxon>
        <taxon>Phyllachorales</taxon>
        <taxon>Phyllachoraceae</taxon>
        <taxon>Phyllachora</taxon>
    </lineage>
</organism>
<feature type="chain" id="PRO_5041935939" description="Malate dehydrogenase" evidence="1">
    <location>
        <begin position="19"/>
        <end position="268"/>
    </location>
</feature>
<name>A0AAD9I761_9PEZI</name>